<dbReference type="PANTHER" id="PTHR33371:SF19">
    <property type="entry name" value="MCE-FAMILY PROTEIN MCE4A"/>
    <property type="match status" value="1"/>
</dbReference>
<evidence type="ECO:0000256" key="2">
    <source>
        <dbReference type="SAM" id="Phobius"/>
    </source>
</evidence>
<dbReference type="InterPro" id="IPR005693">
    <property type="entry name" value="Mce"/>
</dbReference>
<keyword evidence="2" id="KW-1133">Transmembrane helix</keyword>
<dbReference type="NCBIfam" id="TIGR00996">
    <property type="entry name" value="Mtu_fam_mce"/>
    <property type="match status" value="1"/>
</dbReference>
<feature type="compositionally biased region" description="Low complexity" evidence="1">
    <location>
        <begin position="1"/>
        <end position="21"/>
    </location>
</feature>
<accession>A0ABP8XJB6</accession>
<dbReference type="PANTHER" id="PTHR33371">
    <property type="entry name" value="INTERMEMBRANE PHOSPHOLIPID TRANSPORT SYSTEM BINDING PROTEIN MLAD-RELATED"/>
    <property type="match status" value="1"/>
</dbReference>
<organism evidence="5 6">
    <name type="scientific">Pedococcus ginsenosidimutans</name>
    <dbReference type="NCBI Taxonomy" id="490570"/>
    <lineage>
        <taxon>Bacteria</taxon>
        <taxon>Bacillati</taxon>
        <taxon>Actinomycetota</taxon>
        <taxon>Actinomycetes</taxon>
        <taxon>Micrococcales</taxon>
        <taxon>Intrasporangiaceae</taxon>
        <taxon>Pedococcus</taxon>
    </lineage>
</organism>
<evidence type="ECO:0000313" key="5">
    <source>
        <dbReference type="EMBL" id="GAA4708694.1"/>
    </source>
</evidence>
<proteinExistence type="predicted"/>
<dbReference type="InterPro" id="IPR052336">
    <property type="entry name" value="MlaD_Phospholipid_Transporter"/>
</dbReference>
<dbReference type="Pfam" id="PF02470">
    <property type="entry name" value="MlaD"/>
    <property type="match status" value="1"/>
</dbReference>
<feature type="transmembrane region" description="Helical" evidence="2">
    <location>
        <begin position="41"/>
        <end position="61"/>
    </location>
</feature>
<feature type="region of interest" description="Disordered" evidence="1">
    <location>
        <begin position="1"/>
        <end position="27"/>
    </location>
</feature>
<sequence>MTQTPEPTEAPQPTAAPEVTTIPERPVGPARGALSRLGNKAYGVGFLVVVALLVGLSVASFQKRFTPVVEVTLLTDRIGSQLQVASDVKLRGLVVGEVRSIEVTGSGARLGLALDPGLVSMVPGNVSARLLPKTLFGERFVDLVAPVVSSGPIRAGAVIGQDRSSVAIELEKVFADLLPLLRSVRPEKLSATLNALASALEGRGTRLGQNLVLVDSYFKELNPRLPTIRADISGLADLASTYAVAAPDLVAAASALVTTNTTLVTKRDDLAGFLAGTAGFANQAADFLSADGERVIRVGQVQRPTLAVFARYAPEYPCMAAALTNWVPRIDEAFRSEQFHITVEVAPQRPGYRPGEEPRWGESRGPTCYGLPDSYGSQAHPRKGIHFDDGTAASGSSASSALPAAFTGTSGLAIGTADSGLAGTEQEQHVVAALLSEDGSAKPSAITTLLAGPMLRGTVVSQQ</sequence>
<reference evidence="6" key="1">
    <citation type="journal article" date="2019" name="Int. J. Syst. Evol. Microbiol.">
        <title>The Global Catalogue of Microorganisms (GCM) 10K type strain sequencing project: providing services to taxonomists for standard genome sequencing and annotation.</title>
        <authorList>
            <consortium name="The Broad Institute Genomics Platform"/>
            <consortium name="The Broad Institute Genome Sequencing Center for Infectious Disease"/>
            <person name="Wu L."/>
            <person name="Ma J."/>
        </authorList>
    </citation>
    <scope>NUCLEOTIDE SEQUENCE [LARGE SCALE GENOMIC DNA]</scope>
    <source>
        <strain evidence="6">JCM 18961</strain>
    </source>
</reference>
<dbReference type="InterPro" id="IPR003399">
    <property type="entry name" value="Mce/MlaD"/>
</dbReference>
<keyword evidence="2" id="KW-0472">Membrane</keyword>
<dbReference type="Pfam" id="PF11887">
    <property type="entry name" value="Mce4_CUP1"/>
    <property type="match status" value="1"/>
</dbReference>
<dbReference type="Proteomes" id="UP001500556">
    <property type="component" value="Unassembled WGS sequence"/>
</dbReference>
<name>A0ABP8XJB6_9MICO</name>
<evidence type="ECO:0000259" key="4">
    <source>
        <dbReference type="Pfam" id="PF11887"/>
    </source>
</evidence>
<evidence type="ECO:0000313" key="6">
    <source>
        <dbReference type="Proteomes" id="UP001500556"/>
    </source>
</evidence>
<feature type="domain" description="Mammalian cell entry C-terminal" evidence="4">
    <location>
        <begin position="150"/>
        <end position="366"/>
    </location>
</feature>
<protein>
    <submittedName>
        <fullName evidence="5">MCE family protein</fullName>
    </submittedName>
</protein>
<comment type="caution">
    <text evidence="5">The sequence shown here is derived from an EMBL/GenBank/DDBJ whole genome shotgun (WGS) entry which is preliminary data.</text>
</comment>
<dbReference type="EMBL" id="BAABLO010000001">
    <property type="protein sequence ID" value="GAA4708694.1"/>
    <property type="molecule type" value="Genomic_DNA"/>
</dbReference>
<evidence type="ECO:0000256" key="1">
    <source>
        <dbReference type="SAM" id="MobiDB-lite"/>
    </source>
</evidence>
<evidence type="ECO:0000259" key="3">
    <source>
        <dbReference type="Pfam" id="PF02470"/>
    </source>
</evidence>
<feature type="domain" description="Mce/MlaD" evidence="3">
    <location>
        <begin position="69"/>
        <end position="145"/>
    </location>
</feature>
<gene>
    <name evidence="5" type="ORF">GCM10025782_00800</name>
</gene>
<keyword evidence="2" id="KW-0812">Transmembrane</keyword>
<dbReference type="InterPro" id="IPR024516">
    <property type="entry name" value="Mce_C"/>
</dbReference>
<keyword evidence="6" id="KW-1185">Reference proteome</keyword>